<keyword evidence="2" id="KW-1185">Reference proteome</keyword>
<evidence type="ECO:0000313" key="2">
    <source>
        <dbReference type="Proteomes" id="UP000078447"/>
    </source>
</evidence>
<protein>
    <submittedName>
        <fullName evidence="1">Uncharacterized protein</fullName>
    </submittedName>
</protein>
<gene>
    <name evidence="1" type="ORF">A3783_15180</name>
</gene>
<sequence length="124" mass="14095">MIFPFVKSGTSDFSLVVNSREKECYVAGFVAWKGIYDKLEVEHFLYANRIGTLDCGLIRYLPTGKSSMVNLIDRLFLSQAINAVVHPECVERFHDYTETVSIKNEHFNAVSPFGERLSVNEEVV</sequence>
<organism evidence="1 2">
    <name type="scientific">Exiguobacterium undae</name>
    <dbReference type="NCBI Taxonomy" id="169177"/>
    <lineage>
        <taxon>Bacteria</taxon>
        <taxon>Bacillati</taxon>
        <taxon>Bacillota</taxon>
        <taxon>Bacilli</taxon>
        <taxon>Bacillales</taxon>
        <taxon>Bacillales Family XII. Incertae Sedis</taxon>
        <taxon>Exiguobacterium</taxon>
    </lineage>
</organism>
<dbReference type="EMBL" id="LVVL01000019">
    <property type="protein sequence ID" value="OAN10108.1"/>
    <property type="molecule type" value="Genomic_DNA"/>
</dbReference>
<dbReference type="Proteomes" id="UP000078447">
    <property type="component" value="Unassembled WGS sequence"/>
</dbReference>
<reference evidence="1 2" key="1">
    <citation type="submission" date="2016-03" db="EMBL/GenBank/DDBJ databases">
        <authorList>
            <person name="Cho S.-Y."/>
            <person name="Lim S."/>
            <person name="Kim H."/>
            <person name="Soh E.H."/>
            <person name="Moon J.S."/>
        </authorList>
    </citation>
    <scope>NUCLEOTIDE SEQUENCE [LARGE SCALE GENOMIC DNA]</scope>
    <source>
        <strain evidence="1 2">KCTC 3810</strain>
    </source>
</reference>
<comment type="caution">
    <text evidence="1">The sequence shown here is derived from an EMBL/GenBank/DDBJ whole genome shotgun (WGS) entry which is preliminary data.</text>
</comment>
<proteinExistence type="predicted"/>
<evidence type="ECO:0000313" key="1">
    <source>
        <dbReference type="EMBL" id="OAN10108.1"/>
    </source>
</evidence>
<name>A0ABX2V4W5_9BACL</name>
<accession>A0ABX2V4W5</accession>